<evidence type="ECO:0000256" key="2">
    <source>
        <dbReference type="ARBA" id="ARBA00004141"/>
    </source>
</evidence>
<dbReference type="GO" id="GO:0005743">
    <property type="term" value="C:mitochondrial inner membrane"/>
    <property type="evidence" value="ECO:0007669"/>
    <property type="project" value="UniProtKB-SubCell"/>
</dbReference>
<evidence type="ECO:0000256" key="8">
    <source>
        <dbReference type="ARBA" id="ARBA00023136"/>
    </source>
</evidence>
<dbReference type="PANTHER" id="PTHR11048">
    <property type="entry name" value="PRENYLTRANSFERASES"/>
    <property type="match status" value="1"/>
</dbReference>
<dbReference type="FunFam" id="1.20.120.1780:FF:000001">
    <property type="entry name" value="4-hydroxybenzoate octaprenyltransferase"/>
    <property type="match status" value="1"/>
</dbReference>
<comment type="function">
    <text evidence="9">Catalyzes the prenylation of para-hydroxybenzoate (PHB) with an all-trans polyprenyl group. Mediates the second step in the final reaction sequence of coenzyme Q (CoQ) biosynthesis, which is the condensation of the polyisoprenoid side chain with PHB, generating the first membrane-bound Q intermediate.</text>
</comment>
<dbReference type="EMBL" id="KV425619">
    <property type="protein sequence ID" value="KZT20509.1"/>
    <property type="molecule type" value="Genomic_DNA"/>
</dbReference>
<dbReference type="CDD" id="cd13959">
    <property type="entry name" value="PT_UbiA_COQ2"/>
    <property type="match status" value="1"/>
</dbReference>
<dbReference type="InterPro" id="IPR044878">
    <property type="entry name" value="UbiA_sf"/>
</dbReference>
<dbReference type="InterPro" id="IPR000537">
    <property type="entry name" value="UbiA_prenyltransferase"/>
</dbReference>
<dbReference type="Gene3D" id="1.20.120.1780">
    <property type="entry name" value="UbiA prenyltransferase"/>
    <property type="match status" value="1"/>
</dbReference>
<keyword evidence="11" id="KW-1185">Reference proteome</keyword>
<dbReference type="Proteomes" id="UP000076761">
    <property type="component" value="Unassembled WGS sequence"/>
</dbReference>
<dbReference type="OrthoDB" id="18170at2759"/>
<proteinExistence type="inferred from homology"/>
<keyword evidence="9" id="KW-0414">Isoprene biosynthesis</keyword>
<comment type="subcellular location">
    <subcellularLocation>
        <location evidence="2">Membrane</location>
        <topology evidence="2">Multi-pass membrane protein</topology>
    </subcellularLocation>
    <subcellularLocation>
        <location evidence="9">Mitochondrion inner membrane</location>
        <topology evidence="9">Multi-pass membrane protein</topology>
        <orientation evidence="9">Matrix side</orientation>
    </subcellularLocation>
</comment>
<feature type="transmembrane region" description="Helical" evidence="9">
    <location>
        <begin position="121"/>
        <end position="139"/>
    </location>
</feature>
<dbReference type="PANTHER" id="PTHR11048:SF28">
    <property type="entry name" value="4-HYDROXYBENZOATE POLYPRENYLTRANSFERASE, MITOCHONDRIAL"/>
    <property type="match status" value="1"/>
</dbReference>
<dbReference type="AlphaFoldDB" id="A0A165P4I2"/>
<dbReference type="FunFam" id="1.10.357.140:FF:000008">
    <property type="entry name" value="4-hydroxybenzoate octaprenyltransferase"/>
    <property type="match status" value="1"/>
</dbReference>
<evidence type="ECO:0000256" key="5">
    <source>
        <dbReference type="ARBA" id="ARBA00022679"/>
    </source>
</evidence>
<dbReference type="InterPro" id="IPR006370">
    <property type="entry name" value="HB_polyprenyltransferase-like"/>
</dbReference>
<evidence type="ECO:0000313" key="11">
    <source>
        <dbReference type="Proteomes" id="UP000076761"/>
    </source>
</evidence>
<feature type="transmembrane region" description="Helical" evidence="9">
    <location>
        <begin position="94"/>
        <end position="115"/>
    </location>
</feature>
<dbReference type="PROSITE" id="PS00943">
    <property type="entry name" value="UBIA"/>
    <property type="match status" value="1"/>
</dbReference>
<accession>A0A165P4I2</accession>
<feature type="transmembrane region" description="Helical" evidence="9">
    <location>
        <begin position="148"/>
        <end position="167"/>
    </location>
</feature>
<reference evidence="10 11" key="1">
    <citation type="journal article" date="2016" name="Mol. Biol. Evol.">
        <title>Comparative Genomics of Early-Diverging Mushroom-Forming Fungi Provides Insights into the Origins of Lignocellulose Decay Capabilities.</title>
        <authorList>
            <person name="Nagy L.G."/>
            <person name="Riley R."/>
            <person name="Tritt A."/>
            <person name="Adam C."/>
            <person name="Daum C."/>
            <person name="Floudas D."/>
            <person name="Sun H."/>
            <person name="Yadav J.S."/>
            <person name="Pangilinan J."/>
            <person name="Larsson K.H."/>
            <person name="Matsuura K."/>
            <person name="Barry K."/>
            <person name="Labutti K."/>
            <person name="Kuo R."/>
            <person name="Ohm R.A."/>
            <person name="Bhattacharya S.S."/>
            <person name="Shirouzu T."/>
            <person name="Yoshinaga Y."/>
            <person name="Martin F.M."/>
            <person name="Grigoriev I.V."/>
            <person name="Hibbett D.S."/>
        </authorList>
    </citation>
    <scope>NUCLEOTIDE SEQUENCE [LARGE SCALE GENOMIC DNA]</scope>
    <source>
        <strain evidence="10 11">HHB14362 ss-1</strain>
    </source>
</reference>
<protein>
    <recommendedName>
        <fullName evidence="9">4-hydroxybenzoate polyprenyltransferase, mitochondrial</fullName>
        <shortName evidence="9">4-HB polyprenyltransferase</shortName>
        <ecNumber evidence="9">2.5.1.39</ecNumber>
    </recommendedName>
    <alternativeName>
        <fullName evidence="9">Para-hydroxybenzoate--polyprenyltransferase</fullName>
        <shortName evidence="9">PHB:PPT</shortName>
        <shortName evidence="9">PHB:polyprenyltransferase</shortName>
    </alternativeName>
</protein>
<dbReference type="UniPathway" id="UPA00232"/>
<dbReference type="GO" id="GO:0008299">
    <property type="term" value="P:isoprenoid biosynthetic process"/>
    <property type="evidence" value="ECO:0007669"/>
    <property type="project" value="UniProtKB-UniRule"/>
</dbReference>
<keyword evidence="9" id="KW-0496">Mitochondrion</keyword>
<dbReference type="InterPro" id="IPR030470">
    <property type="entry name" value="UbiA_prenylTrfase_CS"/>
</dbReference>
<comment type="cofactor">
    <cofactor evidence="1 9">
        <name>Mg(2+)</name>
        <dbReference type="ChEBI" id="CHEBI:18420"/>
    </cofactor>
</comment>
<feature type="transmembrane region" description="Helical" evidence="9">
    <location>
        <begin position="241"/>
        <end position="258"/>
    </location>
</feature>
<name>A0A165P4I2_9AGAM</name>
<evidence type="ECO:0000256" key="9">
    <source>
        <dbReference type="HAMAP-Rule" id="MF_03189"/>
    </source>
</evidence>
<comment type="catalytic activity">
    <reaction evidence="9">
        <text>an all-trans-polyprenyl diphosphate + 4-hydroxybenzoate = a 4-hydroxy-3-(all-trans-polyprenyl)benzoate + diphosphate</text>
        <dbReference type="Rhea" id="RHEA:44504"/>
        <dbReference type="Rhea" id="RHEA-COMP:9514"/>
        <dbReference type="Rhea" id="RHEA-COMP:9564"/>
        <dbReference type="ChEBI" id="CHEBI:17879"/>
        <dbReference type="ChEBI" id="CHEBI:33019"/>
        <dbReference type="ChEBI" id="CHEBI:58914"/>
        <dbReference type="ChEBI" id="CHEBI:78396"/>
        <dbReference type="EC" id="2.5.1.39"/>
    </reaction>
</comment>
<evidence type="ECO:0000256" key="6">
    <source>
        <dbReference type="ARBA" id="ARBA00022692"/>
    </source>
</evidence>
<evidence type="ECO:0000313" key="10">
    <source>
        <dbReference type="EMBL" id="KZT20509.1"/>
    </source>
</evidence>
<organism evidence="10 11">
    <name type="scientific">Neolentinus lepideus HHB14362 ss-1</name>
    <dbReference type="NCBI Taxonomy" id="1314782"/>
    <lineage>
        <taxon>Eukaryota</taxon>
        <taxon>Fungi</taxon>
        <taxon>Dikarya</taxon>
        <taxon>Basidiomycota</taxon>
        <taxon>Agaricomycotina</taxon>
        <taxon>Agaricomycetes</taxon>
        <taxon>Gloeophyllales</taxon>
        <taxon>Gloeophyllaceae</taxon>
        <taxon>Neolentinus</taxon>
    </lineage>
</organism>
<dbReference type="HAMAP" id="MF_01635">
    <property type="entry name" value="UbiA"/>
    <property type="match status" value="1"/>
</dbReference>
<keyword evidence="6 9" id="KW-0812">Transmembrane</keyword>
<dbReference type="STRING" id="1314782.A0A165P4I2"/>
<feature type="transmembrane region" description="Helical" evidence="9">
    <location>
        <begin position="216"/>
        <end position="235"/>
    </location>
</feature>
<sequence>MPKDGVEQNVYLELIRFYKPTGSILMFWPFAWGLTIAACTTKMPLPDYIISLAKCTFAAFLVRSSACTVNDIFDRKLDSGVERTKDRPLPSGRISVLNAFTYLGLQYLVSIIYFWPLSTLAFRAALVQLFPLFIIYPILKRVTYWPQAWLGLAMNFGIVITYVHVLPIPNYNLLYVMLTSAWCWTMYYDTIYACQDIRDDIKMDIRSTARLFGSRIRLDLIALAAGMMSMLLIAGRMNNQGIAYFLVSIGGGMLHLVWQLSTVDLNDPNSCWVNFKRNSQFGAIVWAGMFLDYYSSGTTST</sequence>
<keyword evidence="7 9" id="KW-1133">Transmembrane helix</keyword>
<evidence type="ECO:0000256" key="3">
    <source>
        <dbReference type="ARBA" id="ARBA00005179"/>
    </source>
</evidence>
<dbReference type="InParanoid" id="A0A165P4I2"/>
<feature type="transmembrane region" description="Helical" evidence="9">
    <location>
        <begin position="49"/>
        <end position="73"/>
    </location>
</feature>
<dbReference type="Gene3D" id="1.10.357.140">
    <property type="entry name" value="UbiA prenyltransferase"/>
    <property type="match status" value="1"/>
</dbReference>
<gene>
    <name evidence="10" type="ORF">NEOLEDRAFT_1227578</name>
</gene>
<evidence type="ECO:0000256" key="7">
    <source>
        <dbReference type="ARBA" id="ARBA00022989"/>
    </source>
</evidence>
<comment type="similarity">
    <text evidence="4 9">Belongs to the UbiA prenyltransferase family.</text>
</comment>
<keyword evidence="9" id="KW-0999">Mitochondrion inner membrane</keyword>
<feature type="transmembrane region" description="Helical" evidence="9">
    <location>
        <begin position="24"/>
        <end position="43"/>
    </location>
</feature>
<comment type="pathway">
    <text evidence="3">Secondary metabolite biosynthesis.</text>
</comment>
<keyword evidence="8 9" id="KW-0472">Membrane</keyword>
<dbReference type="GO" id="GO:0006744">
    <property type="term" value="P:ubiquinone biosynthetic process"/>
    <property type="evidence" value="ECO:0007669"/>
    <property type="project" value="UniProtKB-UniRule"/>
</dbReference>
<keyword evidence="5 9" id="KW-0808">Transferase</keyword>
<comment type="pathway">
    <text evidence="9">Cofactor biosynthesis; ubiquinone biosynthesis.</text>
</comment>
<dbReference type="Pfam" id="PF01040">
    <property type="entry name" value="UbiA"/>
    <property type="match status" value="1"/>
</dbReference>
<evidence type="ECO:0000256" key="4">
    <source>
        <dbReference type="ARBA" id="ARBA00005985"/>
    </source>
</evidence>
<dbReference type="InterPro" id="IPR039653">
    <property type="entry name" value="Prenyltransferase"/>
</dbReference>
<evidence type="ECO:0000256" key="1">
    <source>
        <dbReference type="ARBA" id="ARBA00001946"/>
    </source>
</evidence>
<keyword evidence="9" id="KW-0831">Ubiquinone biosynthesis</keyword>
<dbReference type="GO" id="GO:0008412">
    <property type="term" value="F:4-hydroxybenzoate polyprenyltransferase activity"/>
    <property type="evidence" value="ECO:0007669"/>
    <property type="project" value="UniProtKB-EC"/>
</dbReference>
<dbReference type="EC" id="2.5.1.39" evidence="9"/>